<evidence type="ECO:0000256" key="10">
    <source>
        <dbReference type="ARBA" id="ARBA00022842"/>
    </source>
</evidence>
<dbReference type="SUPFAM" id="SSF56037">
    <property type="entry name" value="PheT/TilS domain"/>
    <property type="match status" value="1"/>
</dbReference>
<comment type="subcellular location">
    <subcellularLocation>
        <location evidence="1 15">Cytoplasm</location>
    </subcellularLocation>
</comment>
<dbReference type="EMBL" id="JBHTKJ010000039">
    <property type="protein sequence ID" value="MFD1039577.1"/>
    <property type="molecule type" value="Genomic_DNA"/>
</dbReference>
<keyword evidence="13 15" id="KW-0030">Aminoacyl-tRNA synthetase</keyword>
<keyword evidence="5 16" id="KW-0820">tRNA-binding</keyword>
<keyword evidence="10 15" id="KW-0460">Magnesium</keyword>
<keyword evidence="7 15" id="KW-0479">Metal-binding</keyword>
<evidence type="ECO:0000256" key="1">
    <source>
        <dbReference type="ARBA" id="ARBA00004496"/>
    </source>
</evidence>
<evidence type="ECO:0000256" key="12">
    <source>
        <dbReference type="ARBA" id="ARBA00022917"/>
    </source>
</evidence>
<dbReference type="InterPro" id="IPR033714">
    <property type="entry name" value="tRNA_bind_bactPheRS"/>
</dbReference>
<name>A0ABW3LPK3_9BACI</name>
<keyword evidence="8 15" id="KW-0547">Nucleotide-binding</keyword>
<evidence type="ECO:0000256" key="7">
    <source>
        <dbReference type="ARBA" id="ARBA00022723"/>
    </source>
</evidence>
<dbReference type="Pfam" id="PF17759">
    <property type="entry name" value="tRNA_synthFbeta"/>
    <property type="match status" value="1"/>
</dbReference>
<evidence type="ECO:0000313" key="21">
    <source>
        <dbReference type="Proteomes" id="UP001597040"/>
    </source>
</evidence>
<evidence type="ECO:0000313" key="20">
    <source>
        <dbReference type="EMBL" id="MFD1039577.1"/>
    </source>
</evidence>
<evidence type="ECO:0000256" key="6">
    <source>
        <dbReference type="ARBA" id="ARBA00022598"/>
    </source>
</evidence>
<evidence type="ECO:0000256" key="5">
    <source>
        <dbReference type="ARBA" id="ARBA00022555"/>
    </source>
</evidence>
<dbReference type="RefSeq" id="WP_390363234.1">
    <property type="nucleotide sequence ID" value="NZ_JBHTKJ010000039.1"/>
</dbReference>
<dbReference type="InterPro" id="IPR045060">
    <property type="entry name" value="Phe-tRNA-ligase_IIc_bsu"/>
</dbReference>
<dbReference type="PANTHER" id="PTHR10947">
    <property type="entry name" value="PHENYLALANYL-TRNA SYNTHETASE BETA CHAIN AND LEUCINE-RICH REPEAT-CONTAINING PROTEIN 47"/>
    <property type="match status" value="1"/>
</dbReference>
<dbReference type="Gene3D" id="3.30.70.380">
    <property type="entry name" value="Ferrodoxin-fold anticodon-binding domain"/>
    <property type="match status" value="1"/>
</dbReference>
<dbReference type="InterPro" id="IPR020825">
    <property type="entry name" value="Phe-tRNA_synthase-like_B3/B4"/>
</dbReference>
<dbReference type="InterPro" id="IPR005147">
    <property type="entry name" value="tRNA_synthase_B5-dom"/>
</dbReference>
<evidence type="ECO:0000259" key="18">
    <source>
        <dbReference type="PROSITE" id="PS51447"/>
    </source>
</evidence>
<evidence type="ECO:0000259" key="19">
    <source>
        <dbReference type="PROSITE" id="PS51483"/>
    </source>
</evidence>
<dbReference type="SUPFAM" id="SSF46955">
    <property type="entry name" value="Putative DNA-binding domain"/>
    <property type="match status" value="1"/>
</dbReference>
<evidence type="ECO:0000256" key="9">
    <source>
        <dbReference type="ARBA" id="ARBA00022840"/>
    </source>
</evidence>
<proteinExistence type="inferred from homology"/>
<feature type="binding site" evidence="15">
    <location>
        <position position="467"/>
    </location>
    <ligand>
        <name>Mg(2+)</name>
        <dbReference type="ChEBI" id="CHEBI:18420"/>
        <note>shared with alpha subunit</note>
    </ligand>
</feature>
<keyword evidence="4 15" id="KW-0963">Cytoplasm</keyword>
<keyword evidence="11 16" id="KW-0694">RNA-binding</keyword>
<feature type="domain" description="B5" evidence="19">
    <location>
        <begin position="408"/>
        <end position="483"/>
    </location>
</feature>
<dbReference type="InterPro" id="IPR012340">
    <property type="entry name" value="NA-bd_OB-fold"/>
</dbReference>
<evidence type="ECO:0000256" key="4">
    <source>
        <dbReference type="ARBA" id="ARBA00022490"/>
    </source>
</evidence>
<dbReference type="SUPFAM" id="SSF55681">
    <property type="entry name" value="Class II aaRS and biotin synthetases"/>
    <property type="match status" value="1"/>
</dbReference>
<dbReference type="EC" id="6.1.1.20" evidence="15"/>
<keyword evidence="21" id="KW-1185">Reference proteome</keyword>
<dbReference type="Gene3D" id="2.40.50.140">
    <property type="entry name" value="Nucleic acid-binding proteins"/>
    <property type="match status" value="1"/>
</dbReference>
<dbReference type="PROSITE" id="PS51447">
    <property type="entry name" value="FDX_ACB"/>
    <property type="match status" value="1"/>
</dbReference>
<dbReference type="InterPro" id="IPR005146">
    <property type="entry name" value="B3/B4_tRNA-bd"/>
</dbReference>
<dbReference type="Gene3D" id="3.50.40.10">
    <property type="entry name" value="Phenylalanyl-trna Synthetase, Chain B, domain 3"/>
    <property type="match status" value="1"/>
</dbReference>
<gene>
    <name evidence="15 20" type="primary">pheT</name>
    <name evidence="20" type="ORF">ACFQ3N_14405</name>
</gene>
<feature type="binding site" evidence="15">
    <location>
        <position position="461"/>
    </location>
    <ligand>
        <name>Mg(2+)</name>
        <dbReference type="ChEBI" id="CHEBI:18420"/>
        <note>shared with alpha subunit</note>
    </ligand>
</feature>
<dbReference type="InterPro" id="IPR005121">
    <property type="entry name" value="Fdx_antiC-bd"/>
</dbReference>
<dbReference type="CDD" id="cd02796">
    <property type="entry name" value="tRNA_bind_bactPheRS"/>
    <property type="match status" value="1"/>
</dbReference>
<organism evidence="20 21">
    <name type="scientific">Virgibacillus byunsanensis</name>
    <dbReference type="NCBI Taxonomy" id="570945"/>
    <lineage>
        <taxon>Bacteria</taxon>
        <taxon>Bacillati</taxon>
        <taxon>Bacillota</taxon>
        <taxon>Bacilli</taxon>
        <taxon>Bacillales</taxon>
        <taxon>Bacillaceae</taxon>
        <taxon>Virgibacillus</taxon>
    </lineage>
</organism>
<dbReference type="CDD" id="cd00769">
    <property type="entry name" value="PheRS_beta_core"/>
    <property type="match status" value="1"/>
</dbReference>
<dbReference type="PROSITE" id="PS50886">
    <property type="entry name" value="TRBD"/>
    <property type="match status" value="1"/>
</dbReference>
<comment type="similarity">
    <text evidence="2 15">Belongs to the phenylalanyl-tRNA synthetase beta subunit family. Type 1 subfamily.</text>
</comment>
<feature type="domain" description="TRNA-binding" evidence="17">
    <location>
        <begin position="40"/>
        <end position="154"/>
    </location>
</feature>
<feature type="binding site" evidence="15">
    <location>
        <position position="471"/>
    </location>
    <ligand>
        <name>Mg(2+)</name>
        <dbReference type="ChEBI" id="CHEBI:18420"/>
        <note>shared with alpha subunit</note>
    </ligand>
</feature>
<dbReference type="GO" id="GO:0004826">
    <property type="term" value="F:phenylalanine-tRNA ligase activity"/>
    <property type="evidence" value="ECO:0007669"/>
    <property type="project" value="UniProtKB-EC"/>
</dbReference>
<feature type="binding site" evidence="15">
    <location>
        <position position="470"/>
    </location>
    <ligand>
        <name>Mg(2+)</name>
        <dbReference type="ChEBI" id="CHEBI:18420"/>
        <note>shared with alpha subunit</note>
    </ligand>
</feature>
<sequence>MLVSLNWLRNYVDIGDIDPEELAEKITKSGIEVDGIEYVAQKSTGVVVGLVESCEKHPNADKLNLCQVDIGDEKLQIICGAPNVAEGQKVAVAKPGAVLPGNFKIKKVKLRGVESNGMICSLQELGIEEKYVPKDIAEGIFVFNGDVTVGEDVEPLLNLNDAILEFDLTPNRADCLSMLGVAYEVAAILNQPIKLPDEIVESIHEEVEENVSVEVETADLNPFYGAFLIKDIEVMPSPLWMQNYLMAAGIRPINNVVDITNYVLIEYGQPLHAFDFDRMQSNKIVVRRAKNNETLVTLDDQERSLTEDHLVITNGKDPIALAGVMGGSSTEVNVDTSTVLLEAAYFAPTAVRKTVKDTGLRSESSTRFEKGVDPNRVQQAGVRACQLLQQYANGKVLSNAVTFDELDRDEKVVEVATESINSRLGTEITTEEIGQILDKLRFKHEKENEKFTVYVPTRRGDITIFEDMLEEVARLYGYDNLPFTLPQGASQAGALTQRQQLKREVKNFLQGAGLMETITYTLTSEGNKEKLISPEVRQQNLEPVSLSMPMSEDHKYLRLSMLPELLQSLAYNRARNQNSLAYFELGSIFMSEEKIVTKQPREELRLVGALTGLWMEHLWQQEKKPMDFFVAKGIVQGLFDFLKVPVTFEQRRLTDMHPGRSAVISTGDRVIGFIGQLHPTEQKNMDLKETYVFDINMEKVFAAFSNVPDYNQIPKYPSIARDIAFILDEEVKAGEVKATIEEIGAPLVKEVQIFDVYQGENVPDGKKSIAYSLLYQDPEKTLKDDEVEESYQAIVDTVNKTFSAYVRS</sequence>
<keyword evidence="6 15" id="KW-0436">Ligase</keyword>
<keyword evidence="9 15" id="KW-0067">ATP-binding</keyword>
<dbReference type="InterPro" id="IPR009061">
    <property type="entry name" value="DNA-bd_dom_put_sf"/>
</dbReference>
<comment type="cofactor">
    <cofactor evidence="15">
        <name>Mg(2+)</name>
        <dbReference type="ChEBI" id="CHEBI:18420"/>
    </cofactor>
    <text evidence="15">Binds 2 magnesium ions per tetramer.</text>
</comment>
<dbReference type="SMART" id="SM00873">
    <property type="entry name" value="B3_4"/>
    <property type="match status" value="1"/>
</dbReference>
<keyword evidence="12 15" id="KW-0648">Protein biosynthesis</keyword>
<dbReference type="PROSITE" id="PS51483">
    <property type="entry name" value="B5"/>
    <property type="match status" value="1"/>
</dbReference>
<comment type="caution">
    <text evidence="20">The sequence shown here is derived from an EMBL/GenBank/DDBJ whole genome shotgun (WGS) entry which is preliminary data.</text>
</comment>
<dbReference type="InterPro" id="IPR041616">
    <property type="entry name" value="PheRS_beta_core"/>
</dbReference>
<dbReference type="PANTHER" id="PTHR10947:SF0">
    <property type="entry name" value="PHENYLALANINE--TRNA LIGASE BETA SUBUNIT"/>
    <property type="match status" value="1"/>
</dbReference>
<dbReference type="Proteomes" id="UP001597040">
    <property type="component" value="Unassembled WGS sequence"/>
</dbReference>
<evidence type="ECO:0000256" key="11">
    <source>
        <dbReference type="ARBA" id="ARBA00022884"/>
    </source>
</evidence>
<comment type="catalytic activity">
    <reaction evidence="14 15">
        <text>tRNA(Phe) + L-phenylalanine + ATP = L-phenylalanyl-tRNA(Phe) + AMP + diphosphate + H(+)</text>
        <dbReference type="Rhea" id="RHEA:19413"/>
        <dbReference type="Rhea" id="RHEA-COMP:9668"/>
        <dbReference type="Rhea" id="RHEA-COMP:9699"/>
        <dbReference type="ChEBI" id="CHEBI:15378"/>
        <dbReference type="ChEBI" id="CHEBI:30616"/>
        <dbReference type="ChEBI" id="CHEBI:33019"/>
        <dbReference type="ChEBI" id="CHEBI:58095"/>
        <dbReference type="ChEBI" id="CHEBI:78442"/>
        <dbReference type="ChEBI" id="CHEBI:78531"/>
        <dbReference type="ChEBI" id="CHEBI:456215"/>
        <dbReference type="EC" id="6.1.1.20"/>
    </reaction>
</comment>
<dbReference type="SMART" id="SM00874">
    <property type="entry name" value="B5"/>
    <property type="match status" value="1"/>
</dbReference>
<dbReference type="Pfam" id="PF01588">
    <property type="entry name" value="tRNA_bind"/>
    <property type="match status" value="1"/>
</dbReference>
<reference evidence="21" key="1">
    <citation type="journal article" date="2019" name="Int. J. Syst. Evol. Microbiol.">
        <title>The Global Catalogue of Microorganisms (GCM) 10K type strain sequencing project: providing services to taxonomists for standard genome sequencing and annotation.</title>
        <authorList>
            <consortium name="The Broad Institute Genomics Platform"/>
            <consortium name="The Broad Institute Genome Sequencing Center for Infectious Disease"/>
            <person name="Wu L."/>
            <person name="Ma J."/>
        </authorList>
    </citation>
    <scope>NUCLEOTIDE SEQUENCE [LARGE SCALE GENOMIC DNA]</scope>
    <source>
        <strain evidence="21">CCUG 56754</strain>
    </source>
</reference>
<dbReference type="Pfam" id="PF03147">
    <property type="entry name" value="FDX-ACB"/>
    <property type="match status" value="1"/>
</dbReference>
<evidence type="ECO:0000259" key="17">
    <source>
        <dbReference type="PROSITE" id="PS50886"/>
    </source>
</evidence>
<dbReference type="NCBIfam" id="NF045760">
    <property type="entry name" value="YtpR"/>
    <property type="match status" value="1"/>
</dbReference>
<evidence type="ECO:0000256" key="3">
    <source>
        <dbReference type="ARBA" id="ARBA00011209"/>
    </source>
</evidence>
<feature type="domain" description="FDX-ACB" evidence="18">
    <location>
        <begin position="714"/>
        <end position="807"/>
    </location>
</feature>
<protein>
    <recommendedName>
        <fullName evidence="15">Phenylalanine--tRNA ligase beta subunit</fullName>
        <ecNumber evidence="15">6.1.1.20</ecNumber>
    </recommendedName>
    <alternativeName>
        <fullName evidence="15">Phenylalanyl-tRNA synthetase beta subunit</fullName>
        <shortName evidence="15">PheRS</shortName>
    </alternativeName>
</protein>
<dbReference type="Pfam" id="PF03483">
    <property type="entry name" value="B3_4"/>
    <property type="match status" value="1"/>
</dbReference>
<evidence type="ECO:0000256" key="15">
    <source>
        <dbReference type="HAMAP-Rule" id="MF_00283"/>
    </source>
</evidence>
<evidence type="ECO:0000256" key="8">
    <source>
        <dbReference type="ARBA" id="ARBA00022741"/>
    </source>
</evidence>
<dbReference type="InterPro" id="IPR002547">
    <property type="entry name" value="tRNA-bd_dom"/>
</dbReference>
<dbReference type="Pfam" id="PF03484">
    <property type="entry name" value="B5"/>
    <property type="match status" value="1"/>
</dbReference>
<accession>A0ABW3LPK3</accession>
<evidence type="ECO:0000256" key="14">
    <source>
        <dbReference type="ARBA" id="ARBA00049255"/>
    </source>
</evidence>
<evidence type="ECO:0000256" key="16">
    <source>
        <dbReference type="PROSITE-ProRule" id="PRU00209"/>
    </source>
</evidence>
<evidence type="ECO:0000256" key="13">
    <source>
        <dbReference type="ARBA" id="ARBA00023146"/>
    </source>
</evidence>
<dbReference type="SUPFAM" id="SSF50249">
    <property type="entry name" value="Nucleic acid-binding proteins"/>
    <property type="match status" value="1"/>
</dbReference>
<dbReference type="Gene3D" id="3.30.930.10">
    <property type="entry name" value="Bira Bifunctional Protein, Domain 2"/>
    <property type="match status" value="1"/>
</dbReference>
<dbReference type="NCBIfam" id="TIGR00472">
    <property type="entry name" value="pheT_bact"/>
    <property type="match status" value="1"/>
</dbReference>
<dbReference type="Gene3D" id="3.30.56.10">
    <property type="match status" value="2"/>
</dbReference>
<dbReference type="HAMAP" id="MF_00283">
    <property type="entry name" value="Phe_tRNA_synth_beta1"/>
    <property type="match status" value="1"/>
</dbReference>
<dbReference type="InterPro" id="IPR036690">
    <property type="entry name" value="Fdx_antiC-bd_sf"/>
</dbReference>
<evidence type="ECO:0000256" key="2">
    <source>
        <dbReference type="ARBA" id="ARBA00008653"/>
    </source>
</evidence>
<dbReference type="InterPro" id="IPR004532">
    <property type="entry name" value="Phe-tRNA-ligase_IIc_bsu_bact"/>
</dbReference>
<dbReference type="InterPro" id="IPR045864">
    <property type="entry name" value="aa-tRNA-synth_II/BPL/LPL"/>
</dbReference>
<dbReference type="SMART" id="SM00896">
    <property type="entry name" value="FDX-ACB"/>
    <property type="match status" value="1"/>
</dbReference>
<comment type="subunit">
    <text evidence="3 15">Tetramer of two alpha and two beta subunits.</text>
</comment>
<dbReference type="SUPFAM" id="SSF54991">
    <property type="entry name" value="Anticodon-binding domain of PheRS"/>
    <property type="match status" value="1"/>
</dbReference>